<organism evidence="6 7">
    <name type="scientific">Acropora cervicornis</name>
    <name type="common">Staghorn coral</name>
    <dbReference type="NCBI Taxonomy" id="6130"/>
    <lineage>
        <taxon>Eukaryota</taxon>
        <taxon>Metazoa</taxon>
        <taxon>Cnidaria</taxon>
        <taxon>Anthozoa</taxon>
        <taxon>Hexacorallia</taxon>
        <taxon>Scleractinia</taxon>
        <taxon>Astrocoeniina</taxon>
        <taxon>Acroporidae</taxon>
        <taxon>Acropora</taxon>
    </lineage>
</organism>
<dbReference type="GO" id="GO:0005576">
    <property type="term" value="C:extracellular region"/>
    <property type="evidence" value="ECO:0007669"/>
    <property type="project" value="UniProtKB-SubCell"/>
</dbReference>
<keyword evidence="7" id="KW-1185">Reference proteome</keyword>
<evidence type="ECO:0000256" key="3">
    <source>
        <dbReference type="ARBA" id="ARBA00023119"/>
    </source>
</evidence>
<evidence type="ECO:0000259" key="5">
    <source>
        <dbReference type="PROSITE" id="PS51461"/>
    </source>
</evidence>
<dbReference type="AlphaFoldDB" id="A0AAD9V983"/>
<sequence length="282" mass="30380">GQKGAQGREGDPGIRGHKGNRGPMGDPGTAGTKGPKGDPGEEGTRGLRGPKGPRGIKGESGPSGPPGLQGGDQGPKGRAGAPSPGSRRKKRSLSGEMEDHKVVELTVGVLEVLKMLKNLETPLGGSMENSARTCKEIMQLNSSLPDGKYWLDPNGGCTEDAFQAECRFSEGGQTCLHPSKQHDDNLRDAAEFFYDASATQFKFLRLLSKEGVQHVSHECLNFKNDLTISSFNGNKIDVEHHHCKHGHKQVHSVRKKELLPLKDIATTNNLPIRFILGPVCFH</sequence>
<evidence type="ECO:0000313" key="6">
    <source>
        <dbReference type="EMBL" id="KAK2565996.1"/>
    </source>
</evidence>
<keyword evidence="3 6" id="KW-0176">Collagen</keyword>
<comment type="subcellular location">
    <subcellularLocation>
        <location evidence="1">Secreted</location>
    </subcellularLocation>
</comment>
<name>A0AAD9V983_ACRCE</name>
<protein>
    <submittedName>
        <fullName evidence="6">Collagen alpha-1(XXVII) chain</fullName>
    </submittedName>
</protein>
<keyword evidence="2" id="KW-0964">Secreted</keyword>
<comment type="caution">
    <text evidence="6">The sequence shown here is derived from an EMBL/GenBank/DDBJ whole genome shotgun (WGS) entry which is preliminary data.</text>
</comment>
<dbReference type="PROSITE" id="PS51461">
    <property type="entry name" value="NC1_FIB"/>
    <property type="match status" value="1"/>
</dbReference>
<dbReference type="Proteomes" id="UP001249851">
    <property type="component" value="Unassembled WGS sequence"/>
</dbReference>
<dbReference type="Pfam" id="PF01391">
    <property type="entry name" value="Collagen"/>
    <property type="match status" value="1"/>
</dbReference>
<dbReference type="GO" id="GO:0005201">
    <property type="term" value="F:extracellular matrix structural constituent"/>
    <property type="evidence" value="ECO:0007669"/>
    <property type="project" value="InterPro"/>
</dbReference>
<dbReference type="InterPro" id="IPR000885">
    <property type="entry name" value="Fib_collagen_C"/>
</dbReference>
<gene>
    <name evidence="6" type="ORF">P5673_010315</name>
</gene>
<dbReference type="EMBL" id="JARQWQ010000018">
    <property type="protein sequence ID" value="KAK2565996.1"/>
    <property type="molecule type" value="Genomic_DNA"/>
</dbReference>
<reference evidence="6" key="2">
    <citation type="journal article" date="2023" name="Science">
        <title>Genomic signatures of disease resistance in endangered staghorn corals.</title>
        <authorList>
            <person name="Vollmer S.V."/>
            <person name="Selwyn J.D."/>
            <person name="Despard B.A."/>
            <person name="Roesel C.L."/>
        </authorList>
    </citation>
    <scope>NUCLEOTIDE SEQUENCE</scope>
    <source>
        <strain evidence="6">K2</strain>
    </source>
</reference>
<evidence type="ECO:0000256" key="1">
    <source>
        <dbReference type="ARBA" id="ARBA00004613"/>
    </source>
</evidence>
<feature type="compositionally biased region" description="Basic and acidic residues" evidence="4">
    <location>
        <begin position="1"/>
        <end position="14"/>
    </location>
</feature>
<dbReference type="SMART" id="SM00038">
    <property type="entry name" value="COLFI"/>
    <property type="match status" value="1"/>
</dbReference>
<dbReference type="PANTHER" id="PTHR24637">
    <property type="entry name" value="COLLAGEN"/>
    <property type="match status" value="1"/>
</dbReference>
<proteinExistence type="predicted"/>
<feature type="domain" description="Fibrillar collagen NC1" evidence="5">
    <location>
        <begin position="103"/>
        <end position="282"/>
    </location>
</feature>
<feature type="region of interest" description="Disordered" evidence="4">
    <location>
        <begin position="1"/>
        <end position="97"/>
    </location>
</feature>
<reference evidence="6" key="1">
    <citation type="journal article" date="2023" name="G3 (Bethesda)">
        <title>Whole genome assembly and annotation of the endangered Caribbean coral Acropora cervicornis.</title>
        <authorList>
            <person name="Selwyn J.D."/>
            <person name="Vollmer S.V."/>
        </authorList>
    </citation>
    <scope>NUCLEOTIDE SEQUENCE</scope>
    <source>
        <strain evidence="6">K2</strain>
    </source>
</reference>
<evidence type="ECO:0000256" key="2">
    <source>
        <dbReference type="ARBA" id="ARBA00022525"/>
    </source>
</evidence>
<dbReference type="GO" id="GO:0005581">
    <property type="term" value="C:collagen trimer"/>
    <property type="evidence" value="ECO:0007669"/>
    <property type="project" value="UniProtKB-KW"/>
</dbReference>
<feature type="non-terminal residue" evidence="6">
    <location>
        <position position="282"/>
    </location>
</feature>
<dbReference type="Pfam" id="PF01410">
    <property type="entry name" value="COLFI"/>
    <property type="match status" value="1"/>
</dbReference>
<dbReference type="Gene3D" id="2.60.120.1000">
    <property type="match status" value="1"/>
</dbReference>
<accession>A0AAD9V983</accession>
<feature type="compositionally biased region" description="Basic and acidic residues" evidence="4">
    <location>
        <begin position="35"/>
        <end position="45"/>
    </location>
</feature>
<evidence type="ECO:0000256" key="4">
    <source>
        <dbReference type="SAM" id="MobiDB-lite"/>
    </source>
</evidence>
<evidence type="ECO:0000313" key="7">
    <source>
        <dbReference type="Proteomes" id="UP001249851"/>
    </source>
</evidence>
<dbReference type="InterPro" id="IPR008160">
    <property type="entry name" value="Collagen"/>
</dbReference>